<dbReference type="Pfam" id="PF00078">
    <property type="entry name" value="RVT_1"/>
    <property type="match status" value="1"/>
</dbReference>
<dbReference type="GO" id="GO:0003964">
    <property type="term" value="F:RNA-directed DNA polymerase activity"/>
    <property type="evidence" value="ECO:0007669"/>
    <property type="project" value="UniProtKB-KW"/>
</dbReference>
<organism evidence="2 3">
    <name type="scientific">Desulfofarcimen acetoxidans (strain ATCC 49208 / DSM 771 / KCTC 5769 / VKM B-1644 / 5575)</name>
    <name type="common">Desulfotomaculum acetoxidans</name>
    <dbReference type="NCBI Taxonomy" id="485916"/>
    <lineage>
        <taxon>Bacteria</taxon>
        <taxon>Bacillati</taxon>
        <taxon>Bacillota</taxon>
        <taxon>Clostridia</taxon>
        <taxon>Eubacteriales</taxon>
        <taxon>Peptococcaceae</taxon>
        <taxon>Desulfofarcimen</taxon>
    </lineage>
</organism>
<dbReference type="InterPro" id="IPR000477">
    <property type="entry name" value="RT_dom"/>
</dbReference>
<evidence type="ECO:0000313" key="3">
    <source>
        <dbReference type="Proteomes" id="UP000002217"/>
    </source>
</evidence>
<keyword evidence="3" id="KW-1185">Reference proteome</keyword>
<dbReference type="PANTHER" id="PTHR34047:SF8">
    <property type="entry name" value="PROTEIN YKFC"/>
    <property type="match status" value="1"/>
</dbReference>
<gene>
    <name evidence="2" type="ordered locus">Dtox_1624</name>
</gene>
<name>C8VWC9_DESAS</name>
<dbReference type="eggNOG" id="COG3344">
    <property type="taxonomic scope" value="Bacteria"/>
</dbReference>
<dbReference type="STRING" id="485916.Dtox_1624"/>
<feature type="domain" description="Reverse transcriptase" evidence="1">
    <location>
        <begin position="66"/>
        <end position="217"/>
    </location>
</feature>
<keyword evidence="2" id="KW-0695">RNA-directed DNA polymerase</keyword>
<dbReference type="OrthoDB" id="9793236at2"/>
<accession>C8VWC9</accession>
<dbReference type="InterPro" id="IPR051083">
    <property type="entry name" value="GrpII_Intron_Splice-Mob/Def"/>
</dbReference>
<dbReference type="EMBL" id="CP001720">
    <property type="protein sequence ID" value="ACV62481.1"/>
    <property type="molecule type" value="Genomic_DNA"/>
</dbReference>
<protein>
    <submittedName>
        <fullName evidence="2">RNA-directed DNA polymerase</fullName>
        <ecNumber evidence="2">2.7.7.49</ecNumber>
    </submittedName>
</protein>
<dbReference type="AlphaFoldDB" id="C8VWC9"/>
<dbReference type="EC" id="2.7.7.49" evidence="2"/>
<dbReference type="PANTHER" id="PTHR34047">
    <property type="entry name" value="NUCLEAR INTRON MATURASE 1, MITOCHONDRIAL-RELATED"/>
    <property type="match status" value="1"/>
</dbReference>
<proteinExistence type="predicted"/>
<dbReference type="KEGG" id="dae:Dtox_1624"/>
<dbReference type="SUPFAM" id="SSF56672">
    <property type="entry name" value="DNA/RNA polymerases"/>
    <property type="match status" value="1"/>
</dbReference>
<dbReference type="HOGENOM" id="CLU_013584_7_2_9"/>
<dbReference type="Proteomes" id="UP000002217">
    <property type="component" value="Chromosome"/>
</dbReference>
<keyword evidence="2" id="KW-0548">Nucleotidyltransferase</keyword>
<dbReference type="InterPro" id="IPR043502">
    <property type="entry name" value="DNA/RNA_pol_sf"/>
</dbReference>
<dbReference type="CDD" id="cd01651">
    <property type="entry name" value="RT_G2_intron"/>
    <property type="match status" value="1"/>
</dbReference>
<dbReference type="PROSITE" id="PS50878">
    <property type="entry name" value="RT_POL"/>
    <property type="match status" value="1"/>
</dbReference>
<reference evidence="2 3" key="1">
    <citation type="journal article" date="2009" name="Stand. Genomic Sci.">
        <title>Complete genome sequence of Desulfotomaculum acetoxidans type strain (5575).</title>
        <authorList>
            <person name="Spring S."/>
            <person name="Lapidus A."/>
            <person name="Schroder M."/>
            <person name="Gleim D."/>
            <person name="Sims D."/>
            <person name="Meincke L."/>
            <person name="Glavina Del Rio T."/>
            <person name="Tice H."/>
            <person name="Copeland A."/>
            <person name="Cheng J.F."/>
            <person name="Lucas S."/>
            <person name="Chen F."/>
            <person name="Nolan M."/>
            <person name="Bruce D."/>
            <person name="Goodwin L."/>
            <person name="Pitluck S."/>
            <person name="Ivanova N."/>
            <person name="Mavromatis K."/>
            <person name="Mikhailova N."/>
            <person name="Pati A."/>
            <person name="Chen A."/>
            <person name="Palaniappan K."/>
            <person name="Land M."/>
            <person name="Hauser L."/>
            <person name="Chang Y.J."/>
            <person name="Jeffries C.D."/>
            <person name="Chain P."/>
            <person name="Saunders E."/>
            <person name="Brettin T."/>
            <person name="Detter J.C."/>
            <person name="Goker M."/>
            <person name="Bristow J."/>
            <person name="Eisen J.A."/>
            <person name="Markowitz V."/>
            <person name="Hugenholtz P."/>
            <person name="Kyrpides N.C."/>
            <person name="Klenk H.P."/>
            <person name="Han C."/>
        </authorList>
    </citation>
    <scope>NUCLEOTIDE SEQUENCE [LARGE SCALE GENOMIC DNA]</scope>
    <source>
        <strain evidence="3">ATCC 49208 / DSM 771 / VKM B-1644</strain>
    </source>
</reference>
<keyword evidence="2" id="KW-0808">Transferase</keyword>
<evidence type="ECO:0000313" key="2">
    <source>
        <dbReference type="EMBL" id="ACV62481.1"/>
    </source>
</evidence>
<sequence>MITKLAKIADVAKAKPKEQFTSLAHLINEELLEICHHEMDPNKASGIDRVMKEKYGESLSNKLQDLVVQMKQHSYHPQPVKRVYIPKTGTKELRPLGIPAYEDKLVQAALSKILNAIYEADFMECSFGFRPNRGCHDALKVLNHIIEKSKINYIVDADIKGFFNHVDHQCLLKFIGHRIKDPNIHHLIIRLLKSGVMYKGEFSDTTEGTPQGGLCKA</sequence>
<evidence type="ECO:0000259" key="1">
    <source>
        <dbReference type="PROSITE" id="PS50878"/>
    </source>
</evidence>